<keyword evidence="1" id="KW-0812">Transmembrane</keyword>
<gene>
    <name evidence="3" type="ORF">ENV41_04040</name>
</gene>
<comment type="caution">
    <text evidence="3">The sequence shown here is derived from an EMBL/GenBank/DDBJ whole genome shotgun (WGS) entry which is preliminary data.</text>
</comment>
<dbReference type="PANTHER" id="PTHR43179">
    <property type="entry name" value="RHAMNOSYLTRANSFERASE WBBL"/>
    <property type="match status" value="1"/>
</dbReference>
<dbReference type="SUPFAM" id="SSF53448">
    <property type="entry name" value="Nucleotide-diphospho-sugar transferases"/>
    <property type="match status" value="1"/>
</dbReference>
<dbReference type="PANTHER" id="PTHR43179:SF7">
    <property type="entry name" value="RHAMNOSYLTRANSFERASE WBBL"/>
    <property type="match status" value="1"/>
</dbReference>
<keyword evidence="1" id="KW-0472">Membrane</keyword>
<evidence type="ECO:0000256" key="1">
    <source>
        <dbReference type="SAM" id="Phobius"/>
    </source>
</evidence>
<organism evidence="3">
    <name type="scientific">candidate division CPR3 bacterium</name>
    <dbReference type="NCBI Taxonomy" id="2268181"/>
    <lineage>
        <taxon>Bacteria</taxon>
        <taxon>Bacteria division CPR3</taxon>
    </lineage>
</organism>
<accession>A0A7V3N5F7</accession>
<dbReference type="InterPro" id="IPR001173">
    <property type="entry name" value="Glyco_trans_2-like"/>
</dbReference>
<proteinExistence type="predicted"/>
<evidence type="ECO:0000313" key="3">
    <source>
        <dbReference type="EMBL" id="HFZ09283.1"/>
    </source>
</evidence>
<dbReference type="GO" id="GO:0016740">
    <property type="term" value="F:transferase activity"/>
    <property type="evidence" value="ECO:0007669"/>
    <property type="project" value="UniProtKB-KW"/>
</dbReference>
<dbReference type="CDD" id="cd04186">
    <property type="entry name" value="GT_2_like_c"/>
    <property type="match status" value="1"/>
</dbReference>
<keyword evidence="1" id="KW-1133">Transmembrane helix</keyword>
<feature type="domain" description="Glycosyltransferase 2-like" evidence="2">
    <location>
        <begin position="14"/>
        <end position="135"/>
    </location>
</feature>
<dbReference type="AlphaFoldDB" id="A0A7V3N5F7"/>
<feature type="transmembrane region" description="Helical" evidence="1">
    <location>
        <begin position="277"/>
        <end position="298"/>
    </location>
</feature>
<dbReference type="InterPro" id="IPR029044">
    <property type="entry name" value="Nucleotide-diphossugar_trans"/>
</dbReference>
<evidence type="ECO:0000259" key="2">
    <source>
        <dbReference type="Pfam" id="PF00535"/>
    </source>
</evidence>
<protein>
    <submittedName>
        <fullName evidence="3">Glycosyltransferase family 2 protein</fullName>
    </submittedName>
</protein>
<name>A0A7V3N5F7_UNCC3</name>
<sequence length="337" mass="37443">MKASEIHESSVDVSIIIVNWNSADYVIECIESIYRETKAITFEIIVIDNASYDCCGEKLAEKYPEVLFIQSQINLGFAKANNLAASKAKGKILLFLNPDTKVLDKAIERLYSLYWKLPNCGVLGCRLLNGDGSFQESCVLPFPTIGNAVIESRLLIKLFPKSKLWGWRKACNREDWVFEVDAVSGACMMVGASLFQKLGGFTEAYFMYSEDVDLCFKAHKIGLTNYHASYIAVVHYGGGSTLNKGGALTIARMRDSKYRYFVTHQGRLAGLAFRASMLLAGACRMALILSSLPLIFVLRKKHKPKFALAKWASICAWSIGLLDTQAPSRRLGKNSDS</sequence>
<dbReference type="Pfam" id="PF00535">
    <property type="entry name" value="Glycos_transf_2"/>
    <property type="match status" value="1"/>
</dbReference>
<dbReference type="EMBL" id="DTGG01000123">
    <property type="protein sequence ID" value="HFZ09283.1"/>
    <property type="molecule type" value="Genomic_DNA"/>
</dbReference>
<reference evidence="3" key="1">
    <citation type="journal article" date="2020" name="mSystems">
        <title>Genome- and Community-Level Interaction Insights into Carbon Utilization and Element Cycling Functions of Hydrothermarchaeota in Hydrothermal Sediment.</title>
        <authorList>
            <person name="Zhou Z."/>
            <person name="Liu Y."/>
            <person name="Xu W."/>
            <person name="Pan J."/>
            <person name="Luo Z.H."/>
            <person name="Li M."/>
        </authorList>
    </citation>
    <scope>NUCLEOTIDE SEQUENCE [LARGE SCALE GENOMIC DNA]</scope>
    <source>
        <strain evidence="3">SpSt-757</strain>
    </source>
</reference>
<dbReference type="Gene3D" id="3.90.550.10">
    <property type="entry name" value="Spore Coat Polysaccharide Biosynthesis Protein SpsA, Chain A"/>
    <property type="match status" value="1"/>
</dbReference>
<keyword evidence="3" id="KW-0808">Transferase</keyword>